<sequence>MNRMFRPHPVRPARRSGGLTLMELLIALAVLAVVLGLAAPSMQSLLLQAQLRSEGSRLLNAVQLARSEAAARFRPVSICPAVQAAAGELRCGGTYGDGWLVLEGLPQDAVIEPARLLRLYHSVPDGYRVADRAGADAVGAFTYYPDGATRRNLTLSVCSRQRPDLAGWSVVINRVGRARLARDWGRCEAV</sequence>
<dbReference type="GO" id="GO:0015628">
    <property type="term" value="P:protein secretion by the type II secretion system"/>
    <property type="evidence" value="ECO:0007669"/>
    <property type="project" value="InterPro"/>
</dbReference>
<reference evidence="12 13" key="1">
    <citation type="submission" date="2019-08" db="EMBL/GenBank/DDBJ databases">
        <title>Parahaliea maris sp. nov., isolated from the surface seawater.</title>
        <authorList>
            <person name="Liu Y."/>
        </authorList>
    </citation>
    <scope>NUCLEOTIDE SEQUENCE [LARGE SCALE GENOMIC DNA]</scope>
    <source>
        <strain evidence="12 13">HSLHS9</strain>
    </source>
</reference>
<keyword evidence="4" id="KW-0488">Methylation</keyword>
<dbReference type="Pfam" id="PF07963">
    <property type="entry name" value="N_methyl"/>
    <property type="match status" value="1"/>
</dbReference>
<gene>
    <name evidence="12" type="ORF">FV139_16650</name>
</gene>
<comment type="subcellular location">
    <subcellularLocation>
        <location evidence="1">Cell inner membrane</location>
        <topology evidence="1">Single-pass membrane protein</topology>
    </subcellularLocation>
</comment>
<comment type="similarity">
    <text evidence="9">Belongs to the GSP H family.</text>
</comment>
<comment type="caution">
    <text evidence="12">The sequence shown here is derived from an EMBL/GenBank/DDBJ whole genome shotgun (WGS) entry which is preliminary data.</text>
</comment>
<dbReference type="GO" id="GO:0005886">
    <property type="term" value="C:plasma membrane"/>
    <property type="evidence" value="ECO:0007669"/>
    <property type="project" value="UniProtKB-SubCell"/>
</dbReference>
<keyword evidence="8" id="KW-0472">Membrane</keyword>
<keyword evidence="7" id="KW-1133">Transmembrane helix</keyword>
<evidence type="ECO:0000313" key="13">
    <source>
        <dbReference type="Proteomes" id="UP000321039"/>
    </source>
</evidence>
<evidence type="ECO:0000256" key="8">
    <source>
        <dbReference type="ARBA" id="ARBA00023136"/>
    </source>
</evidence>
<accession>A0A5C8ZV59</accession>
<dbReference type="AlphaFoldDB" id="A0A5C8ZV59"/>
<proteinExistence type="inferred from homology"/>
<keyword evidence="3" id="KW-1003">Cell membrane</keyword>
<keyword evidence="6" id="KW-0812">Transmembrane</keyword>
<organism evidence="12 13">
    <name type="scientific">Parahaliea maris</name>
    <dbReference type="NCBI Taxonomy" id="2716870"/>
    <lineage>
        <taxon>Bacteria</taxon>
        <taxon>Pseudomonadati</taxon>
        <taxon>Pseudomonadota</taxon>
        <taxon>Gammaproteobacteria</taxon>
        <taxon>Cellvibrionales</taxon>
        <taxon>Halieaceae</taxon>
        <taxon>Parahaliea</taxon>
    </lineage>
</organism>
<evidence type="ECO:0000256" key="2">
    <source>
        <dbReference type="ARBA" id="ARBA00021549"/>
    </source>
</evidence>
<evidence type="ECO:0000256" key="6">
    <source>
        <dbReference type="ARBA" id="ARBA00022692"/>
    </source>
</evidence>
<dbReference type="InterPro" id="IPR022346">
    <property type="entry name" value="T2SS_GspH"/>
</dbReference>
<evidence type="ECO:0000256" key="5">
    <source>
        <dbReference type="ARBA" id="ARBA00022519"/>
    </source>
</evidence>
<evidence type="ECO:0000256" key="7">
    <source>
        <dbReference type="ARBA" id="ARBA00022989"/>
    </source>
</evidence>
<evidence type="ECO:0000256" key="1">
    <source>
        <dbReference type="ARBA" id="ARBA00004377"/>
    </source>
</evidence>
<evidence type="ECO:0000256" key="3">
    <source>
        <dbReference type="ARBA" id="ARBA00022475"/>
    </source>
</evidence>
<dbReference type="Proteomes" id="UP000321039">
    <property type="component" value="Unassembled WGS sequence"/>
</dbReference>
<evidence type="ECO:0000259" key="11">
    <source>
        <dbReference type="Pfam" id="PF12019"/>
    </source>
</evidence>
<dbReference type="Gene3D" id="3.55.40.10">
    <property type="entry name" value="minor pseudopilin epsh domain"/>
    <property type="match status" value="1"/>
</dbReference>
<dbReference type="EMBL" id="VRZA01000006">
    <property type="protein sequence ID" value="TXS91357.1"/>
    <property type="molecule type" value="Genomic_DNA"/>
</dbReference>
<keyword evidence="5" id="KW-0997">Cell inner membrane</keyword>
<feature type="domain" description="General secretion pathway GspH" evidence="11">
    <location>
        <begin position="56"/>
        <end position="176"/>
    </location>
</feature>
<dbReference type="InterPro" id="IPR012902">
    <property type="entry name" value="N_methyl_site"/>
</dbReference>
<evidence type="ECO:0000256" key="9">
    <source>
        <dbReference type="ARBA" id="ARBA00025772"/>
    </source>
</evidence>
<evidence type="ECO:0000256" key="4">
    <source>
        <dbReference type="ARBA" id="ARBA00022481"/>
    </source>
</evidence>
<dbReference type="InterPro" id="IPR045584">
    <property type="entry name" value="Pilin-like"/>
</dbReference>
<name>A0A5C8ZV59_9GAMM</name>
<keyword evidence="13" id="KW-1185">Reference proteome</keyword>
<dbReference type="Pfam" id="PF12019">
    <property type="entry name" value="GspH"/>
    <property type="match status" value="1"/>
</dbReference>
<dbReference type="SUPFAM" id="SSF54523">
    <property type="entry name" value="Pili subunits"/>
    <property type="match status" value="1"/>
</dbReference>
<dbReference type="GO" id="GO:0015627">
    <property type="term" value="C:type II protein secretion system complex"/>
    <property type="evidence" value="ECO:0007669"/>
    <property type="project" value="InterPro"/>
</dbReference>
<evidence type="ECO:0000256" key="10">
    <source>
        <dbReference type="ARBA" id="ARBA00030775"/>
    </source>
</evidence>
<protein>
    <recommendedName>
        <fullName evidence="2">Type II secretion system protein H</fullName>
    </recommendedName>
    <alternativeName>
        <fullName evidence="10">General secretion pathway protein H</fullName>
    </alternativeName>
</protein>
<evidence type="ECO:0000313" key="12">
    <source>
        <dbReference type="EMBL" id="TXS91357.1"/>
    </source>
</evidence>
<dbReference type="NCBIfam" id="TIGR02532">
    <property type="entry name" value="IV_pilin_GFxxxE"/>
    <property type="match status" value="1"/>
</dbReference>